<organism evidence="1 2">
    <name type="scientific">Phenylobacterium ferrooxidans</name>
    <dbReference type="NCBI Taxonomy" id="2982689"/>
    <lineage>
        <taxon>Bacteria</taxon>
        <taxon>Pseudomonadati</taxon>
        <taxon>Pseudomonadota</taxon>
        <taxon>Alphaproteobacteria</taxon>
        <taxon>Caulobacterales</taxon>
        <taxon>Caulobacteraceae</taxon>
        <taxon>Phenylobacterium</taxon>
    </lineage>
</organism>
<keyword evidence="1" id="KW-0489">Methyltransferase</keyword>
<proteinExistence type="predicted"/>
<dbReference type="SUPFAM" id="SSF53335">
    <property type="entry name" value="S-adenosyl-L-methionine-dependent methyltransferases"/>
    <property type="match status" value="1"/>
</dbReference>
<name>A0ABW6CY32_9CAUL</name>
<dbReference type="Gene3D" id="3.40.50.150">
    <property type="entry name" value="Vaccinia Virus protein VP39"/>
    <property type="match status" value="1"/>
</dbReference>
<dbReference type="Pfam" id="PF13578">
    <property type="entry name" value="Methyltransf_24"/>
    <property type="match status" value="1"/>
</dbReference>
<keyword evidence="1" id="KW-0808">Transferase</keyword>
<dbReference type="RefSeq" id="WP_377371193.1">
    <property type="nucleotide sequence ID" value="NZ_JAOTJD010000040.1"/>
</dbReference>
<keyword evidence="2" id="KW-1185">Reference proteome</keyword>
<gene>
    <name evidence="1" type="ORF">OCL97_17875</name>
</gene>
<evidence type="ECO:0000313" key="2">
    <source>
        <dbReference type="Proteomes" id="UP001598130"/>
    </source>
</evidence>
<dbReference type="GO" id="GO:0032259">
    <property type="term" value="P:methylation"/>
    <property type="evidence" value="ECO:0007669"/>
    <property type="project" value="UniProtKB-KW"/>
</dbReference>
<dbReference type="Proteomes" id="UP001598130">
    <property type="component" value="Unassembled WGS sequence"/>
</dbReference>
<sequence>MKLPIDIDSVKGFMDPAEGAALYEAALACAPSGPCLEIGAYCGKSAVYLGTACQAAGGVLFSVDHHRGSEENQPGWEYHDAELWDDAANAIDTLPFLRTTLRRAGLEDVVFPVVGRSALIAKAWATPLSFLFIDGGHTMEHALGDWRHWTPHLMAGGTLAIHDVFPDPADGGRPPFEIYQRALASDLYEEVAAVKSLRILRRV</sequence>
<dbReference type="GO" id="GO:0008168">
    <property type="term" value="F:methyltransferase activity"/>
    <property type="evidence" value="ECO:0007669"/>
    <property type="project" value="UniProtKB-KW"/>
</dbReference>
<reference evidence="1 2" key="1">
    <citation type="submission" date="2022-09" db="EMBL/GenBank/DDBJ databases">
        <title>New species of Phenylobacterium.</title>
        <authorList>
            <person name="Mieszkin S."/>
        </authorList>
    </citation>
    <scope>NUCLEOTIDE SEQUENCE [LARGE SCALE GENOMIC DNA]</scope>
    <source>
        <strain evidence="1 2">HK31-G</strain>
    </source>
</reference>
<dbReference type="InterPro" id="IPR029063">
    <property type="entry name" value="SAM-dependent_MTases_sf"/>
</dbReference>
<protein>
    <submittedName>
        <fullName evidence="1">Class I SAM-dependent methyltransferase</fullName>
    </submittedName>
</protein>
<dbReference type="EMBL" id="JAOTJD010000040">
    <property type="protein sequence ID" value="MFD3265828.1"/>
    <property type="molecule type" value="Genomic_DNA"/>
</dbReference>
<evidence type="ECO:0000313" key="1">
    <source>
        <dbReference type="EMBL" id="MFD3265828.1"/>
    </source>
</evidence>
<comment type="caution">
    <text evidence="1">The sequence shown here is derived from an EMBL/GenBank/DDBJ whole genome shotgun (WGS) entry which is preliminary data.</text>
</comment>
<accession>A0ABW6CY32</accession>